<sequence length="148" mass="17179">MSVMHYRKVKGNDVLNDAFMAVHWRLLDQYPHLEQVELVEDGKIYEMHDVCNPESLIGLTALGMALKIMHTINPRKVPFRRWIRAGNEPETLEINIEAPLSWLIPPLYVAMLMSAPVELWDTTKRNLKAEEQSWNVVKENVDKIFIAI</sequence>
<reference evidence="1" key="1">
    <citation type="journal article" date="2021" name="ISME J.">
        <title>Genomic evolution of the class Acidithiobacillia: deep-branching Proteobacteria living in extreme acidic conditions.</title>
        <authorList>
            <person name="Moya-Beltran A."/>
            <person name="Beard S."/>
            <person name="Rojas-Villalobos C."/>
            <person name="Issotta F."/>
            <person name="Gallardo Y."/>
            <person name="Ulloa R."/>
            <person name="Giaveno A."/>
            <person name="Degli Esposti M."/>
            <person name="Johnson D.B."/>
            <person name="Quatrini R."/>
        </authorList>
    </citation>
    <scope>NUCLEOTIDE SEQUENCE</scope>
    <source>
        <strain evidence="1">VAN18-1</strain>
    </source>
</reference>
<accession>A0AAE2YQS2</accession>
<dbReference type="RefSeq" id="WP_215885697.1">
    <property type="nucleotide sequence ID" value="NZ_JAAXYO010000154.1"/>
</dbReference>
<proteinExistence type="predicted"/>
<comment type="caution">
    <text evidence="1">The sequence shown here is derived from an EMBL/GenBank/DDBJ whole genome shotgun (WGS) entry which is preliminary data.</text>
</comment>
<evidence type="ECO:0000313" key="1">
    <source>
        <dbReference type="EMBL" id="MBU2788642.1"/>
    </source>
</evidence>
<keyword evidence="2" id="KW-1185">Reference proteome</keyword>
<protein>
    <submittedName>
        <fullName evidence="1">Uncharacterized protein</fullName>
    </submittedName>
</protein>
<dbReference type="EMBL" id="JAAXYO010000154">
    <property type="protein sequence ID" value="MBU2788642.1"/>
    <property type="molecule type" value="Genomic_DNA"/>
</dbReference>
<organism evidence="1 2">
    <name type="scientific">Igneacidithiobacillus copahuensis</name>
    <dbReference type="NCBI Taxonomy" id="2724909"/>
    <lineage>
        <taxon>Bacteria</taxon>
        <taxon>Pseudomonadati</taxon>
        <taxon>Pseudomonadota</taxon>
        <taxon>Acidithiobacillia</taxon>
        <taxon>Acidithiobacillales</taxon>
        <taxon>Acidithiobacillaceae</taxon>
        <taxon>Igneacidithiobacillus</taxon>
    </lineage>
</organism>
<dbReference type="AlphaFoldDB" id="A0AAE2YQS2"/>
<evidence type="ECO:0000313" key="2">
    <source>
        <dbReference type="Proteomes" id="UP001197378"/>
    </source>
</evidence>
<gene>
    <name evidence="1" type="ORF">HFQ13_10610</name>
</gene>
<dbReference type="Proteomes" id="UP001197378">
    <property type="component" value="Unassembled WGS sequence"/>
</dbReference>
<name>A0AAE2YQS2_9PROT</name>